<feature type="domain" description="Peptidase M50" evidence="13">
    <location>
        <begin position="57"/>
        <end position="130"/>
    </location>
</feature>
<organism evidence="14 15">
    <name type="scientific">Antrihabitans stalagmiti</name>
    <dbReference type="NCBI Taxonomy" id="2799499"/>
    <lineage>
        <taxon>Bacteria</taxon>
        <taxon>Bacillati</taxon>
        <taxon>Actinomycetota</taxon>
        <taxon>Actinomycetes</taxon>
        <taxon>Mycobacteriales</taxon>
        <taxon>Nocardiaceae</taxon>
        <taxon>Antrihabitans</taxon>
    </lineage>
</organism>
<evidence type="ECO:0000259" key="13">
    <source>
        <dbReference type="Pfam" id="PF02163"/>
    </source>
</evidence>
<gene>
    <name evidence="14" type="ORF">JGU71_20385</name>
</gene>
<sequence length="258" mass="27544">MRRNTLLLGRIAGVRTFVHWSLGVTLALLTWLLAESTLPNRLPQATTSQTWSAGIFAASAFVLSLLAHELAHSIVAVRMGVRVDRVTLWMLGGMSELRDEPADPRLDLAIAVAGPLTSLAIGISSLTTAFAIEPFAPEIVTVTVAWLGTTNVVLALFNALPGAPLDGGRILRAWLWRRSGDRLHAAATAARSGRNIGAAMILLGMAEALTLGSAGGLWLTLLGWFIVGSANRELPTATSTGEALRFTHRVDSQHRSKE</sequence>
<keyword evidence="6" id="KW-0479">Metal-binding</keyword>
<comment type="cofactor">
    <cofactor evidence="1">
        <name>Zn(2+)</name>
        <dbReference type="ChEBI" id="CHEBI:29105"/>
    </cofactor>
</comment>
<reference evidence="14" key="1">
    <citation type="submission" date="2020-12" db="EMBL/GenBank/DDBJ databases">
        <title>Antrihabitans popcorni sp. nov. and Antrihabitans auranticaus sp. nov., isolated from a larva cave.</title>
        <authorList>
            <person name="Lee S.D."/>
            <person name="Kim I.S."/>
        </authorList>
    </citation>
    <scope>NUCLEOTIDE SEQUENCE</scope>
    <source>
        <strain evidence="14">YC3-6</strain>
    </source>
</reference>
<dbReference type="GO" id="GO:0016020">
    <property type="term" value="C:membrane"/>
    <property type="evidence" value="ECO:0007669"/>
    <property type="project" value="UniProtKB-SubCell"/>
</dbReference>
<evidence type="ECO:0000256" key="1">
    <source>
        <dbReference type="ARBA" id="ARBA00001947"/>
    </source>
</evidence>
<feature type="transmembrane region" description="Helical" evidence="12">
    <location>
        <begin position="201"/>
        <end position="227"/>
    </location>
</feature>
<dbReference type="PANTHER" id="PTHR39188">
    <property type="entry name" value="MEMBRANE-ASSOCIATED ZINC METALLOPROTEASE M50B"/>
    <property type="match status" value="1"/>
</dbReference>
<keyword evidence="7" id="KW-0378">Hydrolase</keyword>
<keyword evidence="4 14" id="KW-0645">Protease</keyword>
<accession>A0A934NTY4</accession>
<keyword evidence="10" id="KW-0482">Metalloprotease</keyword>
<feature type="transmembrane region" description="Helical" evidence="12">
    <location>
        <begin position="144"/>
        <end position="163"/>
    </location>
</feature>
<keyword evidence="11 12" id="KW-0472">Membrane</keyword>
<evidence type="ECO:0000313" key="14">
    <source>
        <dbReference type="EMBL" id="MBJ8341247.1"/>
    </source>
</evidence>
<dbReference type="InterPro" id="IPR008915">
    <property type="entry name" value="Peptidase_M50"/>
</dbReference>
<evidence type="ECO:0000256" key="4">
    <source>
        <dbReference type="ARBA" id="ARBA00022670"/>
    </source>
</evidence>
<evidence type="ECO:0000256" key="6">
    <source>
        <dbReference type="ARBA" id="ARBA00022723"/>
    </source>
</evidence>
<proteinExistence type="inferred from homology"/>
<feature type="transmembrane region" description="Helical" evidence="12">
    <location>
        <begin position="12"/>
        <end position="34"/>
    </location>
</feature>
<comment type="similarity">
    <text evidence="3">Belongs to the peptidase M50B family.</text>
</comment>
<feature type="domain" description="Peptidase M50" evidence="13">
    <location>
        <begin position="140"/>
        <end position="190"/>
    </location>
</feature>
<evidence type="ECO:0000256" key="12">
    <source>
        <dbReference type="SAM" id="Phobius"/>
    </source>
</evidence>
<dbReference type="GO" id="GO:0006508">
    <property type="term" value="P:proteolysis"/>
    <property type="evidence" value="ECO:0007669"/>
    <property type="project" value="UniProtKB-KW"/>
</dbReference>
<dbReference type="AlphaFoldDB" id="A0A934NTY4"/>
<keyword evidence="8" id="KW-0862">Zinc</keyword>
<evidence type="ECO:0000256" key="10">
    <source>
        <dbReference type="ARBA" id="ARBA00023049"/>
    </source>
</evidence>
<evidence type="ECO:0000256" key="8">
    <source>
        <dbReference type="ARBA" id="ARBA00022833"/>
    </source>
</evidence>
<keyword evidence="15" id="KW-1185">Reference proteome</keyword>
<keyword evidence="5 12" id="KW-0812">Transmembrane</keyword>
<dbReference type="Pfam" id="PF02163">
    <property type="entry name" value="Peptidase_M50"/>
    <property type="match status" value="2"/>
</dbReference>
<feature type="transmembrane region" description="Helical" evidence="12">
    <location>
        <begin position="108"/>
        <end position="132"/>
    </location>
</feature>
<evidence type="ECO:0000256" key="9">
    <source>
        <dbReference type="ARBA" id="ARBA00022989"/>
    </source>
</evidence>
<evidence type="ECO:0000256" key="3">
    <source>
        <dbReference type="ARBA" id="ARBA00007931"/>
    </source>
</evidence>
<evidence type="ECO:0000313" key="15">
    <source>
        <dbReference type="Proteomes" id="UP000655868"/>
    </source>
</evidence>
<keyword evidence="9 12" id="KW-1133">Transmembrane helix</keyword>
<name>A0A934NTY4_9NOCA</name>
<feature type="transmembrane region" description="Helical" evidence="12">
    <location>
        <begin position="54"/>
        <end position="77"/>
    </location>
</feature>
<evidence type="ECO:0000256" key="7">
    <source>
        <dbReference type="ARBA" id="ARBA00022801"/>
    </source>
</evidence>
<comment type="subcellular location">
    <subcellularLocation>
        <location evidence="2">Membrane</location>
        <topology evidence="2">Multi-pass membrane protein</topology>
    </subcellularLocation>
</comment>
<evidence type="ECO:0000256" key="2">
    <source>
        <dbReference type="ARBA" id="ARBA00004141"/>
    </source>
</evidence>
<dbReference type="CDD" id="cd06164">
    <property type="entry name" value="S2P-M50_SpoIVFB_CBS"/>
    <property type="match status" value="1"/>
</dbReference>
<protein>
    <submittedName>
        <fullName evidence="14">Site-2 protease family protein</fullName>
    </submittedName>
</protein>
<dbReference type="EMBL" id="JAEMNV010000007">
    <property type="protein sequence ID" value="MBJ8341247.1"/>
    <property type="molecule type" value="Genomic_DNA"/>
</dbReference>
<dbReference type="Proteomes" id="UP000655868">
    <property type="component" value="Unassembled WGS sequence"/>
</dbReference>
<dbReference type="GO" id="GO:0046872">
    <property type="term" value="F:metal ion binding"/>
    <property type="evidence" value="ECO:0007669"/>
    <property type="project" value="UniProtKB-KW"/>
</dbReference>
<dbReference type="PANTHER" id="PTHR39188:SF3">
    <property type="entry name" value="STAGE IV SPORULATION PROTEIN FB"/>
    <property type="match status" value="1"/>
</dbReference>
<evidence type="ECO:0000256" key="5">
    <source>
        <dbReference type="ARBA" id="ARBA00022692"/>
    </source>
</evidence>
<evidence type="ECO:0000256" key="11">
    <source>
        <dbReference type="ARBA" id="ARBA00023136"/>
    </source>
</evidence>
<comment type="caution">
    <text evidence="14">The sequence shown here is derived from an EMBL/GenBank/DDBJ whole genome shotgun (WGS) entry which is preliminary data.</text>
</comment>
<dbReference type="GO" id="GO:0008237">
    <property type="term" value="F:metallopeptidase activity"/>
    <property type="evidence" value="ECO:0007669"/>
    <property type="project" value="UniProtKB-KW"/>
</dbReference>
<dbReference type="RefSeq" id="WP_199706137.1">
    <property type="nucleotide sequence ID" value="NZ_JAEMNV010000007.1"/>
</dbReference>